<dbReference type="Pfam" id="PF13783">
    <property type="entry name" value="DUF4177"/>
    <property type="match status" value="1"/>
</dbReference>
<gene>
    <name evidence="1" type="ORF">H8K27_15730</name>
</gene>
<dbReference type="RefSeq" id="WP_186864127.1">
    <property type="nucleotide sequence ID" value="NZ_JACOGC010000009.1"/>
</dbReference>
<sequence length="64" mass="7551">MNKWEYKVIAIKLKRHFWTGRSDHKAVEEKCNDMGQQGWELVSVEGLNMINYNSAPILTFKRPI</sequence>
<reference evidence="1 2" key="1">
    <citation type="submission" date="2020-08" db="EMBL/GenBank/DDBJ databases">
        <title>Novel species isolated from subtropical streams in China.</title>
        <authorList>
            <person name="Lu H."/>
        </authorList>
    </citation>
    <scope>NUCLEOTIDE SEQUENCE [LARGE SCALE GENOMIC DNA]</scope>
    <source>
        <strain evidence="1 2">FT31W</strain>
    </source>
</reference>
<evidence type="ECO:0000313" key="2">
    <source>
        <dbReference type="Proteomes" id="UP000613113"/>
    </source>
</evidence>
<proteinExistence type="predicted"/>
<name>A0ABR6YRN5_9BURK</name>
<accession>A0ABR6YRN5</accession>
<dbReference type="Proteomes" id="UP000613113">
    <property type="component" value="Unassembled WGS sequence"/>
</dbReference>
<protein>
    <submittedName>
        <fullName evidence="1">DUF4177 domain-containing protein</fullName>
    </submittedName>
</protein>
<dbReference type="InterPro" id="IPR025234">
    <property type="entry name" value="YjzH-like"/>
</dbReference>
<organism evidence="1 2">
    <name type="scientific">Undibacterium griseum</name>
    <dbReference type="NCBI Taxonomy" id="2762295"/>
    <lineage>
        <taxon>Bacteria</taxon>
        <taxon>Pseudomonadati</taxon>
        <taxon>Pseudomonadota</taxon>
        <taxon>Betaproteobacteria</taxon>
        <taxon>Burkholderiales</taxon>
        <taxon>Oxalobacteraceae</taxon>
        <taxon>Undibacterium</taxon>
    </lineage>
</organism>
<dbReference type="EMBL" id="JACOGC010000009">
    <property type="protein sequence ID" value="MBC3886577.1"/>
    <property type="molecule type" value="Genomic_DNA"/>
</dbReference>
<keyword evidence="2" id="KW-1185">Reference proteome</keyword>
<comment type="caution">
    <text evidence="1">The sequence shown here is derived from an EMBL/GenBank/DDBJ whole genome shotgun (WGS) entry which is preliminary data.</text>
</comment>
<evidence type="ECO:0000313" key="1">
    <source>
        <dbReference type="EMBL" id="MBC3886577.1"/>
    </source>
</evidence>